<organism evidence="8 9">
    <name type="scientific">Collybiopsis confluens</name>
    <dbReference type="NCBI Taxonomy" id="2823264"/>
    <lineage>
        <taxon>Eukaryota</taxon>
        <taxon>Fungi</taxon>
        <taxon>Dikarya</taxon>
        <taxon>Basidiomycota</taxon>
        <taxon>Agaricomycotina</taxon>
        <taxon>Agaricomycetes</taxon>
        <taxon>Agaricomycetidae</taxon>
        <taxon>Agaricales</taxon>
        <taxon>Marasmiineae</taxon>
        <taxon>Omphalotaceae</taxon>
        <taxon>Collybiopsis</taxon>
    </lineage>
</organism>
<keyword evidence="5" id="KW-0521">NADP</keyword>
<proteinExistence type="inferred from homology"/>
<comment type="caution">
    <text evidence="8">The sequence shown here is derived from an EMBL/GenBank/DDBJ whole genome shotgun (WGS) entry which is preliminary data.</text>
</comment>
<dbReference type="Pfam" id="PF13450">
    <property type="entry name" value="NAD_binding_8"/>
    <property type="match status" value="1"/>
</dbReference>
<name>A0A8H5M2F1_9AGAR</name>
<evidence type="ECO:0000313" key="8">
    <source>
        <dbReference type="EMBL" id="KAF5378216.1"/>
    </source>
</evidence>
<comment type="cofactor">
    <cofactor evidence="1">
        <name>FAD</name>
        <dbReference type="ChEBI" id="CHEBI:57692"/>
    </cofactor>
</comment>
<keyword evidence="7" id="KW-0503">Monooxygenase</keyword>
<dbReference type="GO" id="GO:0004497">
    <property type="term" value="F:monooxygenase activity"/>
    <property type="evidence" value="ECO:0007669"/>
    <property type="project" value="UniProtKB-KW"/>
</dbReference>
<evidence type="ECO:0000256" key="7">
    <source>
        <dbReference type="ARBA" id="ARBA00023033"/>
    </source>
</evidence>
<keyword evidence="6" id="KW-0560">Oxidoreductase</keyword>
<dbReference type="PANTHER" id="PTHR43098">
    <property type="entry name" value="L-ORNITHINE N(5)-MONOOXYGENASE-RELATED"/>
    <property type="match status" value="1"/>
</dbReference>
<dbReference type="SUPFAM" id="SSF51905">
    <property type="entry name" value="FAD/NAD(P)-binding domain"/>
    <property type="match status" value="1"/>
</dbReference>
<evidence type="ECO:0000313" key="9">
    <source>
        <dbReference type="Proteomes" id="UP000518752"/>
    </source>
</evidence>
<evidence type="ECO:0000256" key="2">
    <source>
        <dbReference type="ARBA" id="ARBA00010139"/>
    </source>
</evidence>
<reference evidence="8 9" key="1">
    <citation type="journal article" date="2020" name="ISME J.">
        <title>Uncovering the hidden diversity of litter-decomposition mechanisms in mushroom-forming fungi.</title>
        <authorList>
            <person name="Floudas D."/>
            <person name="Bentzer J."/>
            <person name="Ahren D."/>
            <person name="Johansson T."/>
            <person name="Persson P."/>
            <person name="Tunlid A."/>
        </authorList>
    </citation>
    <scope>NUCLEOTIDE SEQUENCE [LARGE SCALE GENOMIC DNA]</scope>
    <source>
        <strain evidence="8 9">CBS 406.79</strain>
    </source>
</reference>
<dbReference type="Gene3D" id="3.50.50.60">
    <property type="entry name" value="FAD/NAD(P)-binding domain"/>
    <property type="match status" value="2"/>
</dbReference>
<dbReference type="Proteomes" id="UP000518752">
    <property type="component" value="Unassembled WGS sequence"/>
</dbReference>
<dbReference type="AlphaFoldDB" id="A0A8H5M2F1"/>
<dbReference type="InterPro" id="IPR036188">
    <property type="entry name" value="FAD/NAD-bd_sf"/>
</dbReference>
<keyword evidence="4" id="KW-0274">FAD</keyword>
<evidence type="ECO:0000256" key="5">
    <source>
        <dbReference type="ARBA" id="ARBA00022857"/>
    </source>
</evidence>
<evidence type="ECO:0000256" key="6">
    <source>
        <dbReference type="ARBA" id="ARBA00023002"/>
    </source>
</evidence>
<protein>
    <recommendedName>
        <fullName evidence="10">FAD/NAD(P)-binding domain-containing protein</fullName>
    </recommendedName>
</protein>
<evidence type="ECO:0008006" key="10">
    <source>
        <dbReference type="Google" id="ProtNLM"/>
    </source>
</evidence>
<dbReference type="EMBL" id="JAACJN010000078">
    <property type="protein sequence ID" value="KAF5378216.1"/>
    <property type="molecule type" value="Genomic_DNA"/>
</dbReference>
<evidence type="ECO:0000256" key="3">
    <source>
        <dbReference type="ARBA" id="ARBA00022630"/>
    </source>
</evidence>
<dbReference type="OrthoDB" id="66881at2759"/>
<keyword evidence="9" id="KW-1185">Reference proteome</keyword>
<evidence type="ECO:0000256" key="1">
    <source>
        <dbReference type="ARBA" id="ARBA00001974"/>
    </source>
</evidence>
<gene>
    <name evidence="8" type="ORF">D9757_009172</name>
</gene>
<comment type="similarity">
    <text evidence="2">Belongs to the FAD-binding monooxygenase family.</text>
</comment>
<dbReference type="PANTHER" id="PTHR43098:SF3">
    <property type="entry name" value="L-ORNITHINE N(5)-MONOOXYGENASE-RELATED"/>
    <property type="match status" value="1"/>
</dbReference>
<evidence type="ECO:0000256" key="4">
    <source>
        <dbReference type="ARBA" id="ARBA00022827"/>
    </source>
</evidence>
<accession>A0A8H5M2F1</accession>
<keyword evidence="3" id="KW-0285">Flavoprotein</keyword>
<sequence>MIQGRKYYDALIVGAGFSGIHQLYHLRKIGLSAKILEAGDDLGGTWYWNTYPGARVDSELPIYQFSDPELWKDFTWSEKFPGWEELQTYFQYVDKKLEIKKDVFFKSRVVSAVWDDSIDNWTVTTEDGRVFHSQFLLLCTGIGPSIIFPTSRALKLSRAKSITLRGSLGLTTLREESRHHWNWCDGRSSHPNYRSAPKSNFFWLCPRLDPKPSLSATPEERELFYEDKWEKGGFHPWLGAYVDIFFDQKANDEVYAFWRKKTLERICHHPPELQEKLAPVKPPHPFGTKRPSLEQRYFEVYSQPNVELVDVNENPIKEITPYGILTADEVEHAFDVLILATGFDMVTGGITNIEIRLASATYPNMFWIYGPQSPSSFSNAPSSVELTSEWIIDFIKYMKEKHISSAVPTEPAQHAYSEMVDQLGAKGLWFKAKSWYLGFNIEGKKVQMLQFPGGIPAYEKLINASAGKNYEGFDLKRYDH</sequence>
<dbReference type="InterPro" id="IPR050775">
    <property type="entry name" value="FAD-binding_Monooxygenases"/>
</dbReference>